<dbReference type="Proteomes" id="UP000199496">
    <property type="component" value="Unassembled WGS sequence"/>
</dbReference>
<evidence type="ECO:0000259" key="3">
    <source>
        <dbReference type="Pfam" id="PF17782"/>
    </source>
</evidence>
<evidence type="ECO:0000259" key="2">
    <source>
        <dbReference type="Pfam" id="PF02481"/>
    </source>
</evidence>
<evidence type="ECO:0000256" key="1">
    <source>
        <dbReference type="ARBA" id="ARBA00006525"/>
    </source>
</evidence>
<accession>A0A1H9FJ55</accession>
<name>A0A1H9FJ55_9GAMM</name>
<dbReference type="PANTHER" id="PTHR43022:SF1">
    <property type="entry name" value="PROTEIN SMF"/>
    <property type="match status" value="1"/>
</dbReference>
<dbReference type="InterPro" id="IPR057666">
    <property type="entry name" value="DrpA_SLOG"/>
</dbReference>
<sequence length="387" mass="40269">MDASELTAWLRLHHAPGVGPVTLQRLLACHGSPEAILAAGPSAWRRSALSEAAIACLQADPAPGVLADLAWSRQAGHHILTLADPRYPARLRALPGAPAVLYVLGDPQVLSWPMLAVVGSRHPTPGGRENAAAFSAHLARQGLVIISGLAKGIDAAAHEGALAARGLTVAVTGTGPDRIYPASHRELGHRIVAEGAIVTELPVGSPAAPGHFPRRNRILAGLAIGTLVVEAATRSGSLITARLAAEQGREVFAIPGSIHNPLARGCHRLIREGAKLVETADDILEELGALVPPRLPVSPTLPDPNTDDVPPDPDHARLLAAMGHDPVSVDQLVTRTALTVGAVSSMLLLMELRGQVASLSGGRYVRLQPESGQPTILEGRTCDSKPG</sequence>
<evidence type="ECO:0000313" key="5">
    <source>
        <dbReference type="Proteomes" id="UP000199496"/>
    </source>
</evidence>
<dbReference type="AlphaFoldDB" id="A0A1H9FJ55"/>
<dbReference type="OrthoDB" id="9785707at2"/>
<reference evidence="4 5" key="1">
    <citation type="submission" date="2016-10" db="EMBL/GenBank/DDBJ databases">
        <authorList>
            <person name="de Groot N.N."/>
        </authorList>
    </citation>
    <scope>NUCLEOTIDE SEQUENCE [LARGE SCALE GENOMIC DNA]</scope>
    <source>
        <strain evidence="4 5">B7-7</strain>
    </source>
</reference>
<dbReference type="Gene3D" id="1.10.10.10">
    <property type="entry name" value="Winged helix-like DNA-binding domain superfamily/Winged helix DNA-binding domain"/>
    <property type="match status" value="1"/>
</dbReference>
<dbReference type="NCBIfam" id="TIGR00732">
    <property type="entry name" value="dprA"/>
    <property type="match status" value="1"/>
</dbReference>
<gene>
    <name evidence="4" type="ORF">SAMN05421693_12713</name>
</gene>
<dbReference type="Pfam" id="PF02481">
    <property type="entry name" value="DNA_processg_A"/>
    <property type="match status" value="1"/>
</dbReference>
<feature type="domain" description="DprA winged helix" evidence="3">
    <location>
        <begin position="304"/>
        <end position="362"/>
    </location>
</feature>
<dbReference type="PANTHER" id="PTHR43022">
    <property type="entry name" value="PROTEIN SMF"/>
    <property type="match status" value="1"/>
</dbReference>
<feature type="domain" description="Smf/DprA SLOG" evidence="2">
    <location>
        <begin position="79"/>
        <end position="287"/>
    </location>
</feature>
<dbReference type="InterPro" id="IPR036388">
    <property type="entry name" value="WH-like_DNA-bd_sf"/>
</dbReference>
<dbReference type="Gene3D" id="3.40.50.450">
    <property type="match status" value="1"/>
</dbReference>
<organism evidence="4 5">
    <name type="scientific">Ectothiorhodospira magna</name>
    <dbReference type="NCBI Taxonomy" id="867345"/>
    <lineage>
        <taxon>Bacteria</taxon>
        <taxon>Pseudomonadati</taxon>
        <taxon>Pseudomonadota</taxon>
        <taxon>Gammaproteobacteria</taxon>
        <taxon>Chromatiales</taxon>
        <taxon>Ectothiorhodospiraceae</taxon>
        <taxon>Ectothiorhodospira</taxon>
    </lineage>
</organism>
<dbReference type="InterPro" id="IPR003488">
    <property type="entry name" value="DprA"/>
</dbReference>
<dbReference type="RefSeq" id="WP_090208775.1">
    <property type="nucleotide sequence ID" value="NZ_FOFO01000027.1"/>
</dbReference>
<dbReference type="SUPFAM" id="SSF102405">
    <property type="entry name" value="MCP/YpsA-like"/>
    <property type="match status" value="1"/>
</dbReference>
<dbReference type="Pfam" id="PF21102">
    <property type="entry name" value="DprA_N"/>
    <property type="match status" value="1"/>
</dbReference>
<keyword evidence="5" id="KW-1185">Reference proteome</keyword>
<dbReference type="InterPro" id="IPR041614">
    <property type="entry name" value="DprA_WH"/>
</dbReference>
<protein>
    <submittedName>
        <fullName evidence="4">DNA processing protein</fullName>
    </submittedName>
</protein>
<dbReference type="EMBL" id="FOFO01000027">
    <property type="protein sequence ID" value="SEQ38000.1"/>
    <property type="molecule type" value="Genomic_DNA"/>
</dbReference>
<comment type="similarity">
    <text evidence="1">Belongs to the DprA/Smf family.</text>
</comment>
<proteinExistence type="inferred from homology"/>
<evidence type="ECO:0000313" key="4">
    <source>
        <dbReference type="EMBL" id="SEQ38000.1"/>
    </source>
</evidence>
<dbReference type="STRING" id="867345.SAMN05421693_12713"/>
<dbReference type="Pfam" id="PF17782">
    <property type="entry name" value="WHD_DprA"/>
    <property type="match status" value="1"/>
</dbReference>
<dbReference type="GO" id="GO:0009294">
    <property type="term" value="P:DNA-mediated transformation"/>
    <property type="evidence" value="ECO:0007669"/>
    <property type="project" value="InterPro"/>
</dbReference>